<feature type="compositionally biased region" description="Polar residues" evidence="1">
    <location>
        <begin position="1"/>
        <end position="19"/>
    </location>
</feature>
<sequence>MASLRSMQDQLGNVSQLSTEMMVESEESNDVALSDSDECHPFTKQIDLPAVHDETPFCDGNFLLSDNSNQSSIHHIIKFCYGVQRYSTAVGATFTRKENDLTLSQDGTKSTIDSAAIKRIAILLPPPKPPDCSFPKKHVEFQLMWDATMAPPSPEPPDVSRRAVFIIVLNGMISLYGYGKARKVALKYDVIPWVLCIVPCDHSHFSMKVTATFHGAQSNFVWGIF</sequence>
<evidence type="ECO:0000313" key="3">
    <source>
        <dbReference type="Proteomes" id="UP000242715"/>
    </source>
</evidence>
<organism evidence="2 3">
    <name type="scientific">Trifolium subterraneum</name>
    <name type="common">Subterranean clover</name>
    <dbReference type="NCBI Taxonomy" id="3900"/>
    <lineage>
        <taxon>Eukaryota</taxon>
        <taxon>Viridiplantae</taxon>
        <taxon>Streptophyta</taxon>
        <taxon>Embryophyta</taxon>
        <taxon>Tracheophyta</taxon>
        <taxon>Spermatophyta</taxon>
        <taxon>Magnoliopsida</taxon>
        <taxon>eudicotyledons</taxon>
        <taxon>Gunneridae</taxon>
        <taxon>Pentapetalae</taxon>
        <taxon>rosids</taxon>
        <taxon>fabids</taxon>
        <taxon>Fabales</taxon>
        <taxon>Fabaceae</taxon>
        <taxon>Papilionoideae</taxon>
        <taxon>50 kb inversion clade</taxon>
        <taxon>NPAAA clade</taxon>
        <taxon>Hologalegina</taxon>
        <taxon>IRL clade</taxon>
        <taxon>Trifolieae</taxon>
        <taxon>Trifolium</taxon>
    </lineage>
</organism>
<evidence type="ECO:0000256" key="1">
    <source>
        <dbReference type="SAM" id="MobiDB-lite"/>
    </source>
</evidence>
<proteinExistence type="predicted"/>
<keyword evidence="3" id="KW-1185">Reference proteome</keyword>
<protein>
    <submittedName>
        <fullName evidence="2">Uncharacterized protein</fullName>
    </submittedName>
</protein>
<dbReference type="Proteomes" id="UP000242715">
    <property type="component" value="Unassembled WGS sequence"/>
</dbReference>
<name>A0A2Z6NB08_TRISU</name>
<dbReference type="EMBL" id="DF973336">
    <property type="protein sequence ID" value="GAU26457.1"/>
    <property type="molecule type" value="Genomic_DNA"/>
</dbReference>
<evidence type="ECO:0000313" key="2">
    <source>
        <dbReference type="EMBL" id="GAU26457.1"/>
    </source>
</evidence>
<feature type="region of interest" description="Disordered" evidence="1">
    <location>
        <begin position="1"/>
        <end position="26"/>
    </location>
</feature>
<accession>A0A2Z6NB08</accession>
<dbReference type="AlphaFoldDB" id="A0A2Z6NB08"/>
<gene>
    <name evidence="2" type="ORF">TSUD_294230</name>
</gene>
<reference evidence="3" key="1">
    <citation type="journal article" date="2017" name="Front. Plant Sci.">
        <title>Climate Clever Clovers: New Paradigm to Reduce the Environmental Footprint of Ruminants by Breeding Low Methanogenic Forages Utilizing Haplotype Variation.</title>
        <authorList>
            <person name="Kaur P."/>
            <person name="Appels R."/>
            <person name="Bayer P.E."/>
            <person name="Keeble-Gagnere G."/>
            <person name="Wang J."/>
            <person name="Hirakawa H."/>
            <person name="Shirasawa K."/>
            <person name="Vercoe P."/>
            <person name="Stefanova K."/>
            <person name="Durmic Z."/>
            <person name="Nichols P."/>
            <person name="Revell C."/>
            <person name="Isobe S.N."/>
            <person name="Edwards D."/>
            <person name="Erskine W."/>
        </authorList>
    </citation>
    <scope>NUCLEOTIDE SEQUENCE [LARGE SCALE GENOMIC DNA]</scope>
    <source>
        <strain evidence="3">cv. Daliak</strain>
    </source>
</reference>